<proteinExistence type="predicted"/>
<dbReference type="Proteomes" id="UP001176941">
    <property type="component" value="Chromosome 23"/>
</dbReference>
<sequence>MLRPLCRDLAWELQLRLRSRLVRKDSSAARPRLGKAVGRCSSAPTSSITREVLGLHPGQQSMALMASGLLEAEGFQPVHGSSKLLINPSRQRFWERSSQFPERSGQGTVEGEVFFLGPLTALSWASRLLLPGPKEMTPHRELPHEETFSSAP</sequence>
<name>A0ABN8YVJ0_RANTA</name>
<gene>
    <name evidence="1" type="ORF">MRATA1EN1_LOCUS13623</name>
</gene>
<reference evidence="1" key="1">
    <citation type="submission" date="2023-04" db="EMBL/GenBank/DDBJ databases">
        <authorList>
            <consortium name="ELIXIR-Norway"/>
        </authorList>
    </citation>
    <scope>NUCLEOTIDE SEQUENCE [LARGE SCALE GENOMIC DNA]</scope>
</reference>
<evidence type="ECO:0000313" key="2">
    <source>
        <dbReference type="Proteomes" id="UP001176941"/>
    </source>
</evidence>
<accession>A0ABN8YVJ0</accession>
<evidence type="ECO:0000313" key="1">
    <source>
        <dbReference type="EMBL" id="CAI9164661.1"/>
    </source>
</evidence>
<dbReference type="EMBL" id="OX459959">
    <property type="protein sequence ID" value="CAI9164661.1"/>
    <property type="molecule type" value="Genomic_DNA"/>
</dbReference>
<keyword evidence="2" id="KW-1185">Reference proteome</keyword>
<organism evidence="1 2">
    <name type="scientific">Rangifer tarandus platyrhynchus</name>
    <name type="common">Svalbard reindeer</name>
    <dbReference type="NCBI Taxonomy" id="3082113"/>
    <lineage>
        <taxon>Eukaryota</taxon>
        <taxon>Metazoa</taxon>
        <taxon>Chordata</taxon>
        <taxon>Craniata</taxon>
        <taxon>Vertebrata</taxon>
        <taxon>Euteleostomi</taxon>
        <taxon>Mammalia</taxon>
        <taxon>Eutheria</taxon>
        <taxon>Laurasiatheria</taxon>
        <taxon>Artiodactyla</taxon>
        <taxon>Ruminantia</taxon>
        <taxon>Pecora</taxon>
        <taxon>Cervidae</taxon>
        <taxon>Odocoileinae</taxon>
        <taxon>Rangifer</taxon>
    </lineage>
</organism>
<protein>
    <submittedName>
        <fullName evidence="1">Uncharacterized protein</fullName>
    </submittedName>
</protein>